<dbReference type="SMART" id="SM00175">
    <property type="entry name" value="RAB"/>
    <property type="match status" value="1"/>
</dbReference>
<dbReference type="CDD" id="cd01868">
    <property type="entry name" value="Rab11_like"/>
    <property type="match status" value="1"/>
</dbReference>
<dbReference type="PROSITE" id="PS51421">
    <property type="entry name" value="RAS"/>
    <property type="match status" value="1"/>
</dbReference>
<dbReference type="InterPro" id="IPR027417">
    <property type="entry name" value="P-loop_NTPase"/>
</dbReference>
<dbReference type="SMART" id="SM00174">
    <property type="entry name" value="RHO"/>
    <property type="match status" value="1"/>
</dbReference>
<dbReference type="PRINTS" id="PR00449">
    <property type="entry name" value="RASTRNSFRMNG"/>
</dbReference>
<dbReference type="NCBIfam" id="TIGR00231">
    <property type="entry name" value="small_GTP"/>
    <property type="match status" value="1"/>
</dbReference>
<dbReference type="EMBL" id="JAPFFF010000001">
    <property type="protein sequence ID" value="KAK8900103.1"/>
    <property type="molecule type" value="Genomic_DNA"/>
</dbReference>
<accession>A0ABR2L9S1</accession>
<evidence type="ECO:0000313" key="3">
    <source>
        <dbReference type="EMBL" id="KAK8900103.1"/>
    </source>
</evidence>
<comment type="similarity">
    <text evidence="1">Belongs to the small GTPase superfamily. Rab family.</text>
</comment>
<feature type="compositionally biased region" description="Basic and acidic residues" evidence="2">
    <location>
        <begin position="221"/>
        <end position="232"/>
    </location>
</feature>
<dbReference type="PROSITE" id="PS51420">
    <property type="entry name" value="RHO"/>
    <property type="match status" value="1"/>
</dbReference>
<dbReference type="InterPro" id="IPR005225">
    <property type="entry name" value="Small_GTP-bd"/>
</dbReference>
<evidence type="ECO:0000313" key="4">
    <source>
        <dbReference type="Proteomes" id="UP001470230"/>
    </source>
</evidence>
<name>A0ABR2L9S1_9EUKA</name>
<proteinExistence type="inferred from homology"/>
<protein>
    <submittedName>
        <fullName evidence="3">Uncharacterized protein</fullName>
    </submittedName>
</protein>
<evidence type="ECO:0000256" key="1">
    <source>
        <dbReference type="ARBA" id="ARBA00006270"/>
    </source>
</evidence>
<dbReference type="PROSITE" id="PS51419">
    <property type="entry name" value="RAB"/>
    <property type="match status" value="1"/>
</dbReference>
<gene>
    <name evidence="3" type="ORF">M9Y10_002426</name>
</gene>
<dbReference type="InterPro" id="IPR001806">
    <property type="entry name" value="Small_GTPase"/>
</dbReference>
<dbReference type="SUPFAM" id="SSF52540">
    <property type="entry name" value="P-loop containing nucleoside triphosphate hydrolases"/>
    <property type="match status" value="1"/>
</dbReference>
<dbReference type="SMART" id="SM00176">
    <property type="entry name" value="RAN"/>
    <property type="match status" value="1"/>
</dbReference>
<dbReference type="Pfam" id="PF00071">
    <property type="entry name" value="Ras"/>
    <property type="match status" value="1"/>
</dbReference>
<evidence type="ECO:0000256" key="2">
    <source>
        <dbReference type="SAM" id="MobiDB-lite"/>
    </source>
</evidence>
<organism evidence="3 4">
    <name type="scientific">Tritrichomonas musculus</name>
    <dbReference type="NCBI Taxonomy" id="1915356"/>
    <lineage>
        <taxon>Eukaryota</taxon>
        <taxon>Metamonada</taxon>
        <taxon>Parabasalia</taxon>
        <taxon>Tritrichomonadida</taxon>
        <taxon>Tritrichomonadidae</taxon>
        <taxon>Tritrichomonas</taxon>
    </lineage>
</organism>
<dbReference type="PANTHER" id="PTHR47979">
    <property type="entry name" value="DRAB11-RELATED"/>
    <property type="match status" value="1"/>
</dbReference>
<dbReference type="Proteomes" id="UP001470230">
    <property type="component" value="Unassembled WGS sequence"/>
</dbReference>
<sequence length="232" mass="25577">MASVSTILPIESSDPDYLLKVVLTGDSGVGKTNLLSQFTKSTFNPESKTTIGVEFATKTVKVHGKTVKAQIWDTAGQERYRAITSSYYKGANAAMVIYDITSSVSFQNVQRWLKEVRENSDQNIIIMLIGNKCDLAKEHKDENGNTVGSLRSVSLEDGEKSAERERTLFFETSAADATNVQEAFNKLIEEVLEFYERTGFKGVAPTGRVGIQPRPGVSVKSSKDEKEKKSCC</sequence>
<reference evidence="3 4" key="1">
    <citation type="submission" date="2024-04" db="EMBL/GenBank/DDBJ databases">
        <title>Tritrichomonas musculus Genome.</title>
        <authorList>
            <person name="Alves-Ferreira E."/>
            <person name="Grigg M."/>
            <person name="Lorenzi H."/>
            <person name="Galac M."/>
        </authorList>
    </citation>
    <scope>NUCLEOTIDE SEQUENCE [LARGE SCALE GENOMIC DNA]</scope>
    <source>
        <strain evidence="3 4">EAF2021</strain>
    </source>
</reference>
<feature type="region of interest" description="Disordered" evidence="2">
    <location>
        <begin position="205"/>
        <end position="232"/>
    </location>
</feature>
<dbReference type="InterPro" id="IPR050209">
    <property type="entry name" value="Rab_GTPases_membrane_traffic"/>
</dbReference>
<comment type="caution">
    <text evidence="3">The sequence shown here is derived from an EMBL/GenBank/DDBJ whole genome shotgun (WGS) entry which is preliminary data.</text>
</comment>
<keyword evidence="4" id="KW-1185">Reference proteome</keyword>
<dbReference type="Gene3D" id="3.40.50.300">
    <property type="entry name" value="P-loop containing nucleotide triphosphate hydrolases"/>
    <property type="match status" value="1"/>
</dbReference>
<dbReference type="SMART" id="SM00173">
    <property type="entry name" value="RAS"/>
    <property type="match status" value="1"/>
</dbReference>